<dbReference type="AlphaFoldDB" id="A0A9P0GBS0"/>
<comment type="similarity">
    <text evidence="2">Belongs to the tRNA methyltransferase O family.</text>
</comment>
<dbReference type="Gene3D" id="3.30.2310.10">
    <property type="entry name" value="YaeB-like"/>
    <property type="match status" value="1"/>
</dbReference>
<dbReference type="Gene3D" id="2.40.30.70">
    <property type="entry name" value="YaeB-like"/>
    <property type="match status" value="1"/>
</dbReference>
<feature type="compositionally biased region" description="Polar residues" evidence="3">
    <location>
        <begin position="329"/>
        <end position="344"/>
    </location>
</feature>
<evidence type="ECO:0000259" key="5">
    <source>
        <dbReference type="Pfam" id="PF18389"/>
    </source>
</evidence>
<gene>
    <name evidence="6" type="ORF">PSYICH_LOCUS10194</name>
</gene>
<evidence type="ECO:0000256" key="3">
    <source>
        <dbReference type="SAM" id="MobiDB-lite"/>
    </source>
</evidence>
<dbReference type="Pfam" id="PF18389">
    <property type="entry name" value="TrmO_C"/>
    <property type="match status" value="1"/>
</dbReference>
<dbReference type="PANTHER" id="PTHR12818">
    <property type="entry name" value="TRNA (ADENINE(37)-N6)-METHYLTRANSFERASE"/>
    <property type="match status" value="1"/>
</dbReference>
<dbReference type="NCBIfam" id="TIGR00104">
    <property type="entry name" value="tRNA_TsaA"/>
    <property type="match status" value="1"/>
</dbReference>
<dbReference type="CDD" id="cd09281">
    <property type="entry name" value="UPF0066"/>
    <property type="match status" value="1"/>
</dbReference>
<dbReference type="InterPro" id="IPR041369">
    <property type="entry name" value="TrmO_C"/>
</dbReference>
<accession>A0A9P0GBS0</accession>
<organism evidence="6 7">
    <name type="scientific">Psylliodes chrysocephalus</name>
    <dbReference type="NCBI Taxonomy" id="3402493"/>
    <lineage>
        <taxon>Eukaryota</taxon>
        <taxon>Metazoa</taxon>
        <taxon>Ecdysozoa</taxon>
        <taxon>Arthropoda</taxon>
        <taxon>Hexapoda</taxon>
        <taxon>Insecta</taxon>
        <taxon>Pterygota</taxon>
        <taxon>Neoptera</taxon>
        <taxon>Endopterygota</taxon>
        <taxon>Coleoptera</taxon>
        <taxon>Polyphaga</taxon>
        <taxon>Cucujiformia</taxon>
        <taxon>Chrysomeloidea</taxon>
        <taxon>Chrysomelidae</taxon>
        <taxon>Galerucinae</taxon>
        <taxon>Alticini</taxon>
        <taxon>Psylliodes</taxon>
    </lineage>
</organism>
<evidence type="ECO:0000259" key="4">
    <source>
        <dbReference type="Pfam" id="PF01980"/>
    </source>
</evidence>
<dbReference type="InterPro" id="IPR040372">
    <property type="entry name" value="YaeB-like"/>
</dbReference>
<dbReference type="InterPro" id="IPR036414">
    <property type="entry name" value="YaeB_N_sf"/>
</dbReference>
<evidence type="ECO:0000313" key="7">
    <source>
        <dbReference type="Proteomes" id="UP001153636"/>
    </source>
</evidence>
<keyword evidence="7" id="KW-1185">Reference proteome</keyword>
<evidence type="ECO:0000256" key="2">
    <source>
        <dbReference type="ARBA" id="ARBA00033753"/>
    </source>
</evidence>
<feature type="domain" description="TrmO C-terminal" evidence="5">
    <location>
        <begin position="361"/>
        <end position="420"/>
    </location>
</feature>
<evidence type="ECO:0000256" key="1">
    <source>
        <dbReference type="ARBA" id="ARBA00022691"/>
    </source>
</evidence>
<dbReference type="SUPFAM" id="SSF118196">
    <property type="entry name" value="YaeB-like"/>
    <property type="match status" value="1"/>
</dbReference>
<reference evidence="6" key="1">
    <citation type="submission" date="2022-01" db="EMBL/GenBank/DDBJ databases">
        <authorList>
            <person name="King R."/>
        </authorList>
    </citation>
    <scope>NUCLEOTIDE SEQUENCE</scope>
</reference>
<dbReference type="Proteomes" id="UP001153636">
    <property type="component" value="Chromosome 4"/>
</dbReference>
<proteinExistence type="inferred from homology"/>
<name>A0A9P0GBS0_9CUCU</name>
<sequence length="445" mass="50353">MSNDSKEKQMSSECEIPNSIDNNSILDPAYLQNQLTIARKEINNLRQQLATLNHVHRKELDSINRKLTNWQCTSCKINQNATSQSFPIPSHDFSTNYIAKINTNFPEKRGTPRQPGICKDLAAKLVLDNNVFTNPEHSLQGLQDYSHMWILFHFHKNDSSHLKAKIAPPRLNGIRTGVFATRSPHRPAPIGLSLVKIDRIMDSTIYFSGVDMINETPVIDIKPYIPQYDNPLYLNCSSNSNTAESSPSTSRIVEQNIAEDTNNRARANADILNERTMDGEENERRDQIVGAAVVNNGHSRTEEVFSTRSNPRMGEREAPDGEEEEPPRNTQASTPIQPATTTTPEGHIRVPSWIDQPLVPRLTVLFKDRALAQLSQLGSEGEEKKTTITNVLREDPRSVYLRERWGSHCYVFRIADLHVSCKFNDNSHLVTVYQVFQNDTPQGED</sequence>
<dbReference type="OrthoDB" id="4882at2759"/>
<evidence type="ECO:0000313" key="6">
    <source>
        <dbReference type="EMBL" id="CAH1109774.1"/>
    </source>
</evidence>
<dbReference type="InterPro" id="IPR023370">
    <property type="entry name" value="TrmO-like_N"/>
</dbReference>
<keyword evidence="1" id="KW-0949">S-adenosyl-L-methionine</keyword>
<protein>
    <recommendedName>
        <fullName evidence="8">TsaA-like domain-containing protein</fullName>
    </recommendedName>
</protein>
<dbReference type="Pfam" id="PF01980">
    <property type="entry name" value="TrmO_N"/>
    <property type="match status" value="1"/>
</dbReference>
<feature type="region of interest" description="Disordered" evidence="3">
    <location>
        <begin position="290"/>
        <end position="351"/>
    </location>
</feature>
<dbReference type="PANTHER" id="PTHR12818:SF0">
    <property type="entry name" value="TRNA (ADENINE(37)-N6)-METHYLTRANSFERASE"/>
    <property type="match status" value="1"/>
</dbReference>
<evidence type="ECO:0008006" key="8">
    <source>
        <dbReference type="Google" id="ProtNLM"/>
    </source>
</evidence>
<feature type="domain" description="TsaA-like" evidence="4">
    <location>
        <begin position="110"/>
        <end position="229"/>
    </location>
</feature>
<dbReference type="InterPro" id="IPR036413">
    <property type="entry name" value="YaeB-like_sf"/>
</dbReference>
<dbReference type="EMBL" id="OV651816">
    <property type="protein sequence ID" value="CAH1109774.1"/>
    <property type="molecule type" value="Genomic_DNA"/>
</dbReference>